<dbReference type="Proteomes" id="UP000193077">
    <property type="component" value="Unassembled WGS sequence"/>
</dbReference>
<dbReference type="OrthoDB" id="9802264at2"/>
<dbReference type="GO" id="GO:0016887">
    <property type="term" value="F:ATP hydrolysis activity"/>
    <property type="evidence" value="ECO:0007669"/>
    <property type="project" value="InterPro"/>
</dbReference>
<dbReference type="PROSITE" id="PS00211">
    <property type="entry name" value="ABC_TRANSPORTER_1"/>
    <property type="match status" value="1"/>
</dbReference>
<feature type="domain" description="ABC transporter" evidence="8">
    <location>
        <begin position="13"/>
        <end position="239"/>
    </location>
</feature>
<keyword evidence="6 9" id="KW-0067">ATP-binding</keyword>
<dbReference type="Pfam" id="PF00005">
    <property type="entry name" value="ABC_tran"/>
    <property type="match status" value="1"/>
</dbReference>
<dbReference type="GO" id="GO:0005886">
    <property type="term" value="C:plasma membrane"/>
    <property type="evidence" value="ECO:0007669"/>
    <property type="project" value="UniProtKB-SubCell"/>
</dbReference>
<dbReference type="InterPro" id="IPR003593">
    <property type="entry name" value="AAA+_ATPase"/>
</dbReference>
<keyword evidence="7" id="KW-0472">Membrane</keyword>
<reference evidence="9 10" key="1">
    <citation type="submission" date="2017-03" db="EMBL/GenBank/DDBJ databases">
        <authorList>
            <person name="Afonso C.L."/>
            <person name="Miller P.J."/>
            <person name="Scott M.A."/>
            <person name="Spackman E."/>
            <person name="Goraichik I."/>
            <person name="Dimitrov K.M."/>
            <person name="Suarez D.L."/>
            <person name="Swayne D.E."/>
        </authorList>
    </citation>
    <scope>NUCLEOTIDE SEQUENCE [LARGE SCALE GENOMIC DNA]</scope>
    <source>
        <strain evidence="9 10">CECT 7639</strain>
    </source>
</reference>
<dbReference type="InterPro" id="IPR027417">
    <property type="entry name" value="P-loop_NTPase"/>
</dbReference>
<accession>A0A1Y5SRM6</accession>
<proteinExistence type="inferred from homology"/>
<evidence type="ECO:0000256" key="4">
    <source>
        <dbReference type="ARBA" id="ARBA00022475"/>
    </source>
</evidence>
<dbReference type="PROSITE" id="PS50893">
    <property type="entry name" value="ABC_TRANSPORTER_2"/>
    <property type="match status" value="1"/>
</dbReference>
<name>A0A1Y5SRM6_9RHOB</name>
<dbReference type="AlphaFoldDB" id="A0A1Y5SRM6"/>
<dbReference type="InterPro" id="IPR050086">
    <property type="entry name" value="MetN_ABC_transporter-like"/>
</dbReference>
<dbReference type="EC" id="3.6.3.-" evidence="9"/>
<gene>
    <name evidence="9" type="primary">tcyC</name>
    <name evidence="9" type="ORF">TRL7639_02571</name>
</gene>
<dbReference type="SUPFAM" id="SSF52540">
    <property type="entry name" value="P-loop containing nucleoside triphosphate hydrolases"/>
    <property type="match status" value="1"/>
</dbReference>
<keyword evidence="5" id="KW-0547">Nucleotide-binding</keyword>
<evidence type="ECO:0000256" key="1">
    <source>
        <dbReference type="ARBA" id="ARBA00004202"/>
    </source>
</evidence>
<sequence length="245" mass="26508">MRDYAPLAEHPTLSVQDLRIAREGKMLLDVGQLTLDGPGPTIILGPNGAGKSLLLRCLHGLIAPDRGTVCQGGEFMSEQLRSSQAMVFQRPVLLRRSVAGNLDFVLRRRGLAWGVRKAACQALLVQGGLADKARQSARSLSGGEAQRLAILRALACEPTVLFLDEPTSALDPEATQEIEQMVLRASRQGVRVVMVTHDIGQARRLARDVVVMHGGRVVEQGPAAQVFAEPQSMMTRRFLSGGLMV</sequence>
<evidence type="ECO:0000256" key="7">
    <source>
        <dbReference type="ARBA" id="ARBA00023136"/>
    </source>
</evidence>
<dbReference type="InterPro" id="IPR003439">
    <property type="entry name" value="ABC_transporter-like_ATP-bd"/>
</dbReference>
<keyword evidence="10" id="KW-1185">Reference proteome</keyword>
<evidence type="ECO:0000256" key="6">
    <source>
        <dbReference type="ARBA" id="ARBA00022840"/>
    </source>
</evidence>
<evidence type="ECO:0000256" key="3">
    <source>
        <dbReference type="ARBA" id="ARBA00022448"/>
    </source>
</evidence>
<keyword evidence="4" id="KW-1003">Cell membrane</keyword>
<dbReference type="GO" id="GO:0005524">
    <property type="term" value="F:ATP binding"/>
    <property type="evidence" value="ECO:0007669"/>
    <property type="project" value="UniProtKB-KW"/>
</dbReference>
<evidence type="ECO:0000313" key="9">
    <source>
        <dbReference type="EMBL" id="SLN46857.1"/>
    </source>
</evidence>
<keyword evidence="3" id="KW-0813">Transport</keyword>
<dbReference type="PANTHER" id="PTHR43166:SF9">
    <property type="entry name" value="GLUTAMATE_ASPARTATE IMPORT ATP-BINDING PROTEIN GLTL"/>
    <property type="match status" value="1"/>
</dbReference>
<evidence type="ECO:0000256" key="2">
    <source>
        <dbReference type="ARBA" id="ARBA00005417"/>
    </source>
</evidence>
<dbReference type="InterPro" id="IPR017871">
    <property type="entry name" value="ABC_transporter-like_CS"/>
</dbReference>
<dbReference type="PANTHER" id="PTHR43166">
    <property type="entry name" value="AMINO ACID IMPORT ATP-BINDING PROTEIN"/>
    <property type="match status" value="1"/>
</dbReference>
<dbReference type="RefSeq" id="WP_085796027.1">
    <property type="nucleotide sequence ID" value="NZ_FWFO01000001.1"/>
</dbReference>
<dbReference type="SMART" id="SM00382">
    <property type="entry name" value="AAA"/>
    <property type="match status" value="1"/>
</dbReference>
<comment type="similarity">
    <text evidence="2">Belongs to the ABC transporter superfamily.</text>
</comment>
<comment type="subcellular location">
    <subcellularLocation>
        <location evidence="1">Cell membrane</location>
        <topology evidence="1">Peripheral membrane protein</topology>
    </subcellularLocation>
</comment>
<evidence type="ECO:0000313" key="10">
    <source>
        <dbReference type="Proteomes" id="UP000193077"/>
    </source>
</evidence>
<protein>
    <submittedName>
        <fullName evidence="9">L-cystine import ATP-binding protein TcyC</fullName>
        <ecNumber evidence="9">3.6.3.-</ecNumber>
    </submittedName>
</protein>
<evidence type="ECO:0000256" key="5">
    <source>
        <dbReference type="ARBA" id="ARBA00022741"/>
    </source>
</evidence>
<evidence type="ECO:0000259" key="8">
    <source>
        <dbReference type="PROSITE" id="PS50893"/>
    </source>
</evidence>
<dbReference type="EMBL" id="FWFO01000001">
    <property type="protein sequence ID" value="SLN46857.1"/>
    <property type="molecule type" value="Genomic_DNA"/>
</dbReference>
<keyword evidence="9" id="KW-0378">Hydrolase</keyword>
<dbReference type="Gene3D" id="3.40.50.300">
    <property type="entry name" value="P-loop containing nucleotide triphosphate hydrolases"/>
    <property type="match status" value="1"/>
</dbReference>
<organism evidence="9 10">
    <name type="scientific">Falsiruegeria litorea R37</name>
    <dbReference type="NCBI Taxonomy" id="1200284"/>
    <lineage>
        <taxon>Bacteria</taxon>
        <taxon>Pseudomonadati</taxon>
        <taxon>Pseudomonadota</taxon>
        <taxon>Alphaproteobacteria</taxon>
        <taxon>Rhodobacterales</taxon>
        <taxon>Roseobacteraceae</taxon>
        <taxon>Falsiruegeria</taxon>
    </lineage>
</organism>